<evidence type="ECO:0000313" key="2">
    <source>
        <dbReference type="Proteomes" id="UP000008782"/>
    </source>
</evidence>
<accession>E3QUZ3</accession>
<dbReference type="Proteomes" id="UP000008782">
    <property type="component" value="Unassembled WGS sequence"/>
</dbReference>
<dbReference type="HOGENOM" id="CLU_2256391_0_0_1"/>
<dbReference type="VEuPathDB" id="FungiDB:GLRG_09825"/>
<dbReference type="GeneID" id="24415190"/>
<dbReference type="AlphaFoldDB" id="E3QUZ3"/>
<keyword evidence="2" id="KW-1185">Reference proteome</keyword>
<dbReference type="EMBL" id="GG697382">
    <property type="protein sequence ID" value="EFQ34681.1"/>
    <property type="molecule type" value="Genomic_DNA"/>
</dbReference>
<feature type="non-terminal residue" evidence="1">
    <location>
        <position position="1"/>
    </location>
</feature>
<sequence length="104" mass="11566">RDIELSELENFLPLPCSARVGWGPPSLYYLYLPIRTDTVPWNQEILEHRVFSPCLVRNLKTDHDQSGTDQHSQVAQAKSQSIFDGVVGVKGGDEAGKVEADKCP</sequence>
<dbReference type="RefSeq" id="XP_008098701.1">
    <property type="nucleotide sequence ID" value="XM_008100510.1"/>
</dbReference>
<name>E3QUZ3_COLGM</name>
<reference evidence="2" key="1">
    <citation type="journal article" date="2012" name="Nat. Genet.">
        <title>Lifestyle transitions in plant pathogenic Colletotrichum fungi deciphered by genome and transcriptome analyses.</title>
        <authorList>
            <person name="O'Connell R.J."/>
            <person name="Thon M.R."/>
            <person name="Hacquard S."/>
            <person name="Amyotte S.G."/>
            <person name="Kleemann J."/>
            <person name="Torres M.F."/>
            <person name="Damm U."/>
            <person name="Buiate E.A."/>
            <person name="Epstein L."/>
            <person name="Alkan N."/>
            <person name="Altmueller J."/>
            <person name="Alvarado-Balderrama L."/>
            <person name="Bauser C.A."/>
            <person name="Becker C."/>
            <person name="Birren B.W."/>
            <person name="Chen Z."/>
            <person name="Choi J."/>
            <person name="Crouch J.A."/>
            <person name="Duvick J.P."/>
            <person name="Farman M.A."/>
            <person name="Gan P."/>
            <person name="Heiman D."/>
            <person name="Henrissat B."/>
            <person name="Howard R.J."/>
            <person name="Kabbage M."/>
            <person name="Koch C."/>
            <person name="Kracher B."/>
            <person name="Kubo Y."/>
            <person name="Law A.D."/>
            <person name="Lebrun M.-H."/>
            <person name="Lee Y.-H."/>
            <person name="Miyara I."/>
            <person name="Moore N."/>
            <person name="Neumann U."/>
            <person name="Nordstroem K."/>
            <person name="Panaccione D.G."/>
            <person name="Panstruga R."/>
            <person name="Place M."/>
            <person name="Proctor R.H."/>
            <person name="Prusky D."/>
            <person name="Rech G."/>
            <person name="Reinhardt R."/>
            <person name="Rollins J.A."/>
            <person name="Rounsley S."/>
            <person name="Schardl C.L."/>
            <person name="Schwartz D.C."/>
            <person name="Shenoy N."/>
            <person name="Shirasu K."/>
            <person name="Sikhakolli U.R."/>
            <person name="Stueber K."/>
            <person name="Sukno S.A."/>
            <person name="Sweigard J.A."/>
            <person name="Takano Y."/>
            <person name="Takahara H."/>
            <person name="Trail F."/>
            <person name="van der Does H.C."/>
            <person name="Voll L.M."/>
            <person name="Will I."/>
            <person name="Young S."/>
            <person name="Zeng Q."/>
            <person name="Zhang J."/>
            <person name="Zhou S."/>
            <person name="Dickman M.B."/>
            <person name="Schulze-Lefert P."/>
            <person name="Ver Loren van Themaat E."/>
            <person name="Ma L.-J."/>
            <person name="Vaillancourt L.J."/>
        </authorList>
    </citation>
    <scope>NUCLEOTIDE SEQUENCE [LARGE SCALE GENOMIC DNA]</scope>
    <source>
        <strain evidence="2">M1.001 / M2 / FGSC 10212</strain>
    </source>
</reference>
<proteinExistence type="predicted"/>
<protein>
    <submittedName>
        <fullName evidence="1">Uncharacterized protein</fullName>
    </submittedName>
</protein>
<evidence type="ECO:0000313" key="1">
    <source>
        <dbReference type="EMBL" id="EFQ34681.1"/>
    </source>
</evidence>
<organism evidence="2">
    <name type="scientific">Colletotrichum graminicola (strain M1.001 / M2 / FGSC 10212)</name>
    <name type="common">Maize anthracnose fungus</name>
    <name type="synonym">Glomerella graminicola</name>
    <dbReference type="NCBI Taxonomy" id="645133"/>
    <lineage>
        <taxon>Eukaryota</taxon>
        <taxon>Fungi</taxon>
        <taxon>Dikarya</taxon>
        <taxon>Ascomycota</taxon>
        <taxon>Pezizomycotina</taxon>
        <taxon>Sordariomycetes</taxon>
        <taxon>Hypocreomycetidae</taxon>
        <taxon>Glomerellales</taxon>
        <taxon>Glomerellaceae</taxon>
        <taxon>Colletotrichum</taxon>
        <taxon>Colletotrichum graminicola species complex</taxon>
    </lineage>
</organism>
<gene>
    <name evidence="1" type="ORF">GLRG_09825</name>
</gene>